<accession>A0A523BGP5</accession>
<dbReference type="Pfam" id="PF03070">
    <property type="entry name" value="TENA_THI-4"/>
    <property type="match status" value="1"/>
</dbReference>
<name>A0A523BGP5_9CREN</name>
<evidence type="ECO:0000259" key="1">
    <source>
        <dbReference type="Pfam" id="PF03070"/>
    </source>
</evidence>
<dbReference type="InterPro" id="IPR016084">
    <property type="entry name" value="Haem_Oase-like_multi-hlx"/>
</dbReference>
<reference evidence="2 3" key="1">
    <citation type="journal article" date="2019" name="Nat. Microbiol.">
        <title>Expanding anaerobic alkane metabolism in the domain of Archaea.</title>
        <authorList>
            <person name="Wang Y."/>
            <person name="Wegener G."/>
            <person name="Hou J."/>
            <person name="Wang F."/>
            <person name="Xiao X."/>
        </authorList>
    </citation>
    <scope>NUCLEOTIDE SEQUENCE [LARGE SCALE GENOMIC DNA]</scope>
    <source>
        <strain evidence="2">WYZ-LMO10</strain>
    </source>
</reference>
<sequence length="219" mass="25645">MVISKLFRQRADHIWKSILEHPFLEELRRGTLSKESFKFFIAQDYLFLQCMIRCLGIMESKATDKDSKRLLSDMRRSSESVEMEGLNRLGERLGGIDFRRVEYAPTCYAYTRHLLYTASSGSFVESVSAITPCYWSYMEIGEALKGSPDPLYDDWIKTYISREYQDLVSKIIEALDRAARGQPEEAIGASMKAFLISSEYEYMFWEMAYRREKWVHPLD</sequence>
<feature type="domain" description="Thiaminase-2/PQQC" evidence="1">
    <location>
        <begin position="9"/>
        <end position="210"/>
    </location>
</feature>
<dbReference type="NCBIfam" id="TIGR04306">
    <property type="entry name" value="salvage_TenA"/>
    <property type="match status" value="1"/>
</dbReference>
<comment type="caution">
    <text evidence="2">The sequence shown here is derived from an EMBL/GenBank/DDBJ whole genome shotgun (WGS) entry which is preliminary data.</text>
</comment>
<evidence type="ECO:0000313" key="2">
    <source>
        <dbReference type="EMBL" id="TDA40095.1"/>
    </source>
</evidence>
<dbReference type="InterPro" id="IPR027574">
    <property type="entry name" value="Thiaminase_II"/>
</dbReference>
<dbReference type="InterPro" id="IPR004305">
    <property type="entry name" value="Thiaminase-2/PQQC"/>
</dbReference>
<dbReference type="GO" id="GO:0006772">
    <property type="term" value="P:thiamine metabolic process"/>
    <property type="evidence" value="ECO:0007669"/>
    <property type="project" value="InterPro"/>
</dbReference>
<protein>
    <submittedName>
        <fullName evidence="2">Thiaminase II</fullName>
    </submittedName>
</protein>
<proteinExistence type="predicted"/>
<dbReference type="SUPFAM" id="SSF48613">
    <property type="entry name" value="Heme oxygenase-like"/>
    <property type="match status" value="1"/>
</dbReference>
<evidence type="ECO:0000313" key="3">
    <source>
        <dbReference type="Proteomes" id="UP000315399"/>
    </source>
</evidence>
<dbReference type="EMBL" id="QNVH01000003">
    <property type="protein sequence ID" value="TDA40095.1"/>
    <property type="molecule type" value="Genomic_DNA"/>
</dbReference>
<organism evidence="2 3">
    <name type="scientific">Thermoproteota archaeon</name>
    <dbReference type="NCBI Taxonomy" id="2056631"/>
    <lineage>
        <taxon>Archaea</taxon>
        <taxon>Thermoproteota</taxon>
    </lineage>
</organism>
<dbReference type="PANTHER" id="PTHR43198">
    <property type="entry name" value="BIFUNCTIONAL TH2 PROTEIN"/>
    <property type="match status" value="1"/>
</dbReference>
<dbReference type="Gene3D" id="1.20.910.10">
    <property type="entry name" value="Heme oxygenase-like"/>
    <property type="match status" value="1"/>
</dbReference>
<dbReference type="InterPro" id="IPR050967">
    <property type="entry name" value="Thiamine_Salvage_TenA"/>
</dbReference>
<dbReference type="Proteomes" id="UP000315399">
    <property type="component" value="Unassembled WGS sequence"/>
</dbReference>
<dbReference type="AlphaFoldDB" id="A0A523BGP5"/>
<dbReference type="GO" id="GO:0050334">
    <property type="term" value="F:thiaminase activity"/>
    <property type="evidence" value="ECO:0007669"/>
    <property type="project" value="InterPro"/>
</dbReference>
<gene>
    <name evidence="2" type="primary">tenA</name>
    <name evidence="2" type="ORF">DSO08_00745</name>
</gene>
<dbReference type="GO" id="GO:0005829">
    <property type="term" value="C:cytosol"/>
    <property type="evidence" value="ECO:0007669"/>
    <property type="project" value="TreeGrafter"/>
</dbReference>
<dbReference type="PANTHER" id="PTHR43198:SF2">
    <property type="entry name" value="SI:CH1073-67J19.1-RELATED"/>
    <property type="match status" value="1"/>
</dbReference>